<accession>T1DHG7</accession>
<feature type="non-terminal residue" evidence="1">
    <location>
        <position position="407"/>
    </location>
</feature>
<dbReference type="PANTHER" id="PTHR47197:SF3">
    <property type="entry name" value="DIHYDRO-HEME D1 DEHYDROGENASE"/>
    <property type="match status" value="1"/>
</dbReference>
<dbReference type="Gene3D" id="2.130.10.10">
    <property type="entry name" value="YVTN repeat-like/Quinoprotein amine dehydrogenase"/>
    <property type="match status" value="2"/>
</dbReference>
<proteinExistence type="predicted"/>
<dbReference type="InterPro" id="IPR011045">
    <property type="entry name" value="N2O_reductase_N"/>
</dbReference>
<reference evidence="1" key="2">
    <citation type="journal article" date="2014" name="ISME J.">
        <title>Microbial stratification in low pH oxic and suboxic macroscopic growths along an acid mine drainage.</title>
        <authorList>
            <person name="Mendez-Garcia C."/>
            <person name="Mesa V."/>
            <person name="Sprenger R.R."/>
            <person name="Richter M."/>
            <person name="Diez M.S."/>
            <person name="Solano J."/>
            <person name="Bargiela R."/>
            <person name="Golyshina O.V."/>
            <person name="Manteca A."/>
            <person name="Ramos J.L."/>
            <person name="Gallego J.R."/>
            <person name="Llorente I."/>
            <person name="Martins Dos Santos V.A."/>
            <person name="Jensen O.N."/>
            <person name="Pelaez A.I."/>
            <person name="Sanchez J."/>
            <person name="Ferrer M."/>
        </authorList>
    </citation>
    <scope>NUCLEOTIDE SEQUENCE</scope>
</reference>
<name>T1DHG7_9ZZZZ</name>
<gene>
    <name evidence="1" type="ORF">B1A_00004</name>
</gene>
<comment type="caution">
    <text evidence="1">The sequence shown here is derived from an EMBL/GenBank/DDBJ whole genome shotgun (WGS) entry which is preliminary data.</text>
</comment>
<dbReference type="SUPFAM" id="SSF75011">
    <property type="entry name" value="3-carboxy-cis,cis-mucoante lactonizing enzyme"/>
    <property type="match status" value="1"/>
</dbReference>
<protein>
    <submittedName>
        <fullName evidence="1">Surface antigen-like protein</fullName>
    </submittedName>
</protein>
<reference evidence="1" key="1">
    <citation type="submission" date="2013-08" db="EMBL/GenBank/DDBJ databases">
        <authorList>
            <person name="Mendez C."/>
            <person name="Richter M."/>
            <person name="Ferrer M."/>
            <person name="Sanchez J."/>
        </authorList>
    </citation>
    <scope>NUCLEOTIDE SEQUENCE</scope>
</reference>
<organism evidence="1">
    <name type="scientific">mine drainage metagenome</name>
    <dbReference type="NCBI Taxonomy" id="410659"/>
    <lineage>
        <taxon>unclassified sequences</taxon>
        <taxon>metagenomes</taxon>
        <taxon>ecological metagenomes</taxon>
    </lineage>
</organism>
<sequence>PIAPVYDPQDGDLYVPNQGTSNLTVVDPVRERSVVASIGTGPSPDGAAYVPGQGFIAVLSSAGNNLSAINGNGGLRFVFHAVPQYPVRWTAEGLPNGTPWSVTLQGTTYRSTGTALTIPISNGTFPYTLNPVVDFQPIGVPAEGNISVVGGRFFAPSPAIPAGTNPITGVYDNRSGRLYLSNEGNSSLAVLNATTFGPVTTISLLAPAVAMAFDPANGFVYVGYSDSTIVGVLNGSDDQWIGNFSVAALLEGGSVSWITYDPYNQLLYASVSGGYVAVFNGSTNASLLATLSVGSIPVGSAVDPATHDLWVADSGSNQISIVQLNGTSGTVEPYAPASFSQPWMVAADPRLDRMLVTDGNYGQPGNLTVYADSNPNVTSSLPAPAGPYSMAVDPAGPVLVASQRANV</sequence>
<feature type="non-terminal residue" evidence="1">
    <location>
        <position position="1"/>
    </location>
</feature>
<dbReference type="SUPFAM" id="SSF50974">
    <property type="entry name" value="Nitrous oxide reductase, N-terminal domain"/>
    <property type="match status" value="1"/>
</dbReference>
<evidence type="ECO:0000313" key="1">
    <source>
        <dbReference type="EMBL" id="EQD81270.1"/>
    </source>
</evidence>
<dbReference type="EMBL" id="AUZX01000004">
    <property type="protein sequence ID" value="EQD81270.1"/>
    <property type="molecule type" value="Genomic_DNA"/>
</dbReference>
<dbReference type="AlphaFoldDB" id="T1DHG7"/>
<dbReference type="InterPro" id="IPR051200">
    <property type="entry name" value="Host-pathogen_enzymatic-act"/>
</dbReference>
<dbReference type="InterPro" id="IPR015943">
    <property type="entry name" value="WD40/YVTN_repeat-like_dom_sf"/>
</dbReference>
<dbReference type="PANTHER" id="PTHR47197">
    <property type="entry name" value="PROTEIN NIRF"/>
    <property type="match status" value="1"/>
</dbReference>